<protein>
    <recommendedName>
        <fullName evidence="4">DUF4845 domain-containing protein</fullName>
    </recommendedName>
</protein>
<keyword evidence="1" id="KW-1133">Transmembrane helix</keyword>
<dbReference type="InterPro" id="IPR032314">
    <property type="entry name" value="DUF4845"/>
</dbReference>
<evidence type="ECO:0000313" key="2">
    <source>
        <dbReference type="EMBL" id="EXI67467.1"/>
    </source>
</evidence>
<organism evidence="2 3">
    <name type="scientific">Candidatus Accumulibacter adjunctus</name>
    <dbReference type="NCBI Taxonomy" id="1454001"/>
    <lineage>
        <taxon>Bacteria</taxon>
        <taxon>Pseudomonadati</taxon>
        <taxon>Pseudomonadota</taxon>
        <taxon>Betaproteobacteria</taxon>
        <taxon>Candidatus Accumulibacter</taxon>
    </lineage>
</organism>
<feature type="transmembrane region" description="Helical" evidence="1">
    <location>
        <begin position="12"/>
        <end position="33"/>
    </location>
</feature>
<dbReference type="Proteomes" id="UP000020218">
    <property type="component" value="Unassembled WGS sequence"/>
</dbReference>
<keyword evidence="1" id="KW-0472">Membrane</keyword>
<comment type="caution">
    <text evidence="2">The sequence shown here is derived from an EMBL/GenBank/DDBJ whole genome shotgun (WGS) entry which is preliminary data.</text>
</comment>
<dbReference type="EMBL" id="JFAX01000010">
    <property type="protein sequence ID" value="EXI67467.1"/>
    <property type="molecule type" value="Genomic_DNA"/>
</dbReference>
<keyword evidence="3" id="KW-1185">Reference proteome</keyword>
<dbReference type="Pfam" id="PF16137">
    <property type="entry name" value="DUF4845"/>
    <property type="match status" value="1"/>
</dbReference>
<keyword evidence="1" id="KW-0812">Transmembrane</keyword>
<proteinExistence type="predicted"/>
<sequence length="123" mass="13651">MNLNRQRGLALSALILWGVVISLVAIVGIRVLPDVIDYFKIKRIVRAVASESSGKTVPEVRQAFSKYAEVEHIKTIGPADLDIFKEDNQVVIAFAYNRRIHLVGNVSLLLEFRNSTSGRGYGP</sequence>
<dbReference type="AlphaFoldDB" id="A0A011NSE4"/>
<accession>A0A011NSE4</accession>
<reference evidence="2" key="1">
    <citation type="submission" date="2014-02" db="EMBL/GenBank/DDBJ databases">
        <title>Expanding our view of genomic diversity in Candidatus Accumulibacter clades.</title>
        <authorList>
            <person name="Skennerton C.T."/>
            <person name="Barr J.J."/>
            <person name="Slater F.R."/>
            <person name="Bond P.L."/>
            <person name="Tyson G.W."/>
        </authorList>
    </citation>
    <scope>NUCLEOTIDE SEQUENCE [LARGE SCALE GENOMIC DNA]</scope>
</reference>
<evidence type="ECO:0000256" key="1">
    <source>
        <dbReference type="SAM" id="Phobius"/>
    </source>
</evidence>
<evidence type="ECO:0000313" key="3">
    <source>
        <dbReference type="Proteomes" id="UP000020218"/>
    </source>
</evidence>
<dbReference type="PATRIC" id="fig|1454001.3.peg.2066"/>
<evidence type="ECO:0008006" key="4">
    <source>
        <dbReference type="Google" id="ProtNLM"/>
    </source>
</evidence>
<dbReference type="STRING" id="1454001.AW08_02023"/>
<gene>
    <name evidence="2" type="ORF">AW08_02023</name>
</gene>
<name>A0A011NSE4_9PROT</name>